<gene>
    <name evidence="2" type="ORF">H6A01_02955</name>
</gene>
<feature type="domain" description="AAA+ ATPase" evidence="1">
    <location>
        <begin position="16"/>
        <end position="168"/>
    </location>
</feature>
<dbReference type="SUPFAM" id="SSF52540">
    <property type="entry name" value="P-loop containing nucleoside triphosphate hydrolases"/>
    <property type="match status" value="1"/>
</dbReference>
<accession>A0ABS2GEQ1</accession>
<dbReference type="SMART" id="SM00382">
    <property type="entry name" value="AAA"/>
    <property type="match status" value="1"/>
</dbReference>
<keyword evidence="3" id="KW-1185">Reference proteome</keyword>
<dbReference type="CDD" id="cd00009">
    <property type="entry name" value="AAA"/>
    <property type="match status" value="1"/>
</dbReference>
<name>A0ABS2GEQ1_9FIRM</name>
<dbReference type="EMBL" id="JACJLA010000004">
    <property type="protein sequence ID" value="MBM6912290.1"/>
    <property type="molecule type" value="Genomic_DNA"/>
</dbReference>
<dbReference type="Pfam" id="PF07728">
    <property type="entry name" value="AAA_5"/>
    <property type="match status" value="1"/>
</dbReference>
<sequence length="365" mass="41649">MNFRDTMKSVELVLSVRQVPLLVGDTGIGKTSLARKLAERHGWSVVTIDGNLLKEGEIGGLPTVVSPEKNSSETMRVTVYAVHHLLRRVAEETAAGREVLLFIDEINRCEHAVQQELMNLILNREINGFVLPDKVHIVAAMNPADRYEYQTVEMDVAQQNRFVWLTMEADYLQWLDWAAEEGLDETVIEFIATFPEYLNKSNTDDLQATPRSYERVSALYRAYMADADAFGSDVFYNVVRGNVGTAIAREFMAFIESDRQPLLGFDDVFGQDADMAQVAAWIQKETPTRLYLAAKHVLRYMEERHEVWAGDESAVLQCLVEWLGLYPEDLRLGLMKDMKNTLPYVYDKAKGYDGFVDMYFAMQRD</sequence>
<protein>
    <submittedName>
        <fullName evidence="2">AAA family ATPase</fullName>
    </submittedName>
</protein>
<dbReference type="InterPro" id="IPR011704">
    <property type="entry name" value="ATPase_dyneun-rel_AAA"/>
</dbReference>
<dbReference type="Proteomes" id="UP000707138">
    <property type="component" value="Unassembled WGS sequence"/>
</dbReference>
<reference evidence="2 3" key="1">
    <citation type="journal article" date="2021" name="Sci. Rep.">
        <title>The distribution of antibiotic resistance genes in chicken gut microbiota commensals.</title>
        <authorList>
            <person name="Juricova H."/>
            <person name="Matiasovicova J."/>
            <person name="Kubasova T."/>
            <person name="Cejkova D."/>
            <person name="Rychlik I."/>
        </authorList>
    </citation>
    <scope>NUCLEOTIDE SEQUENCE [LARGE SCALE GENOMIC DNA]</scope>
    <source>
        <strain evidence="2 3">An537</strain>
    </source>
</reference>
<dbReference type="RefSeq" id="WP_205087503.1">
    <property type="nucleotide sequence ID" value="NZ_JACJLA010000004.1"/>
</dbReference>
<evidence type="ECO:0000259" key="1">
    <source>
        <dbReference type="SMART" id="SM00382"/>
    </source>
</evidence>
<organism evidence="2 3">
    <name type="scientific">Veillonella magna</name>
    <dbReference type="NCBI Taxonomy" id="464322"/>
    <lineage>
        <taxon>Bacteria</taxon>
        <taxon>Bacillati</taxon>
        <taxon>Bacillota</taxon>
        <taxon>Negativicutes</taxon>
        <taxon>Veillonellales</taxon>
        <taxon>Veillonellaceae</taxon>
        <taxon>Veillonella</taxon>
    </lineage>
</organism>
<proteinExistence type="predicted"/>
<dbReference type="InterPro" id="IPR003593">
    <property type="entry name" value="AAA+_ATPase"/>
</dbReference>
<dbReference type="Gene3D" id="3.40.50.300">
    <property type="entry name" value="P-loop containing nucleotide triphosphate hydrolases"/>
    <property type="match status" value="1"/>
</dbReference>
<dbReference type="InterPro" id="IPR027417">
    <property type="entry name" value="P-loop_NTPase"/>
</dbReference>
<evidence type="ECO:0000313" key="2">
    <source>
        <dbReference type="EMBL" id="MBM6912290.1"/>
    </source>
</evidence>
<comment type="caution">
    <text evidence="2">The sequence shown here is derived from an EMBL/GenBank/DDBJ whole genome shotgun (WGS) entry which is preliminary data.</text>
</comment>
<evidence type="ECO:0000313" key="3">
    <source>
        <dbReference type="Proteomes" id="UP000707138"/>
    </source>
</evidence>